<dbReference type="SUPFAM" id="SSF81324">
    <property type="entry name" value="Voltage-gated potassium channels"/>
    <property type="match status" value="1"/>
</dbReference>
<dbReference type="WBParaSite" id="ACRNAN_scaffold339.g17337.t1">
    <property type="protein sequence ID" value="ACRNAN_scaffold339.g17337.t1"/>
    <property type="gene ID" value="ACRNAN_scaffold339.g17337"/>
</dbReference>
<evidence type="ECO:0000313" key="3">
    <source>
        <dbReference type="WBParaSite" id="ACRNAN_scaffold339.g17337.t1"/>
    </source>
</evidence>
<keyword evidence="1" id="KW-0812">Transmembrane</keyword>
<name>A0A914DR46_9BILA</name>
<keyword evidence="1" id="KW-0472">Membrane</keyword>
<evidence type="ECO:0000256" key="1">
    <source>
        <dbReference type="SAM" id="Phobius"/>
    </source>
</evidence>
<reference evidence="3" key="1">
    <citation type="submission" date="2022-11" db="UniProtKB">
        <authorList>
            <consortium name="WormBaseParasite"/>
        </authorList>
    </citation>
    <scope>IDENTIFICATION</scope>
</reference>
<keyword evidence="2" id="KW-1185">Reference proteome</keyword>
<organism evidence="2 3">
    <name type="scientific">Acrobeloides nanus</name>
    <dbReference type="NCBI Taxonomy" id="290746"/>
    <lineage>
        <taxon>Eukaryota</taxon>
        <taxon>Metazoa</taxon>
        <taxon>Ecdysozoa</taxon>
        <taxon>Nematoda</taxon>
        <taxon>Chromadorea</taxon>
        <taxon>Rhabditida</taxon>
        <taxon>Tylenchina</taxon>
        <taxon>Cephalobomorpha</taxon>
        <taxon>Cephaloboidea</taxon>
        <taxon>Cephalobidae</taxon>
        <taxon>Acrobeloides</taxon>
    </lineage>
</organism>
<sequence>MGDYLPNPRNLFESIVGQVYMIFGIILITYWFTCFAHYYQKFHFVTIRKFLFYLYKKFYQDIDEDVNQNISYRF</sequence>
<accession>A0A914DR46</accession>
<dbReference type="Proteomes" id="UP000887540">
    <property type="component" value="Unplaced"/>
</dbReference>
<proteinExistence type="predicted"/>
<dbReference type="AlphaFoldDB" id="A0A914DR46"/>
<keyword evidence="1" id="KW-1133">Transmembrane helix</keyword>
<protein>
    <submittedName>
        <fullName evidence="3">ATP synthase F0 subunit 8</fullName>
    </submittedName>
</protein>
<evidence type="ECO:0000313" key="2">
    <source>
        <dbReference type="Proteomes" id="UP000887540"/>
    </source>
</evidence>
<feature type="transmembrane region" description="Helical" evidence="1">
    <location>
        <begin position="20"/>
        <end position="39"/>
    </location>
</feature>